<keyword evidence="1" id="KW-0472">Membrane</keyword>
<protein>
    <submittedName>
        <fullName evidence="2">Uncharacterized protein</fullName>
    </submittedName>
</protein>
<reference evidence="2" key="1">
    <citation type="journal article" date="2020" name="Nature">
        <title>Giant virus diversity and host interactions through global metagenomics.</title>
        <authorList>
            <person name="Schulz F."/>
            <person name="Roux S."/>
            <person name="Paez-Espino D."/>
            <person name="Jungbluth S."/>
            <person name="Walsh D.A."/>
            <person name="Denef V.J."/>
            <person name="McMahon K.D."/>
            <person name="Konstantinidis K.T."/>
            <person name="Eloe-Fadrosh E.A."/>
            <person name="Kyrpides N.C."/>
            <person name="Woyke T."/>
        </authorList>
    </citation>
    <scope>NUCLEOTIDE SEQUENCE</scope>
    <source>
        <strain evidence="2">GVMAG-M-3300023184-68</strain>
    </source>
</reference>
<evidence type="ECO:0000256" key="1">
    <source>
        <dbReference type="SAM" id="Phobius"/>
    </source>
</evidence>
<dbReference type="AlphaFoldDB" id="A0A6C0IDG8"/>
<feature type="transmembrane region" description="Helical" evidence="1">
    <location>
        <begin position="164"/>
        <end position="187"/>
    </location>
</feature>
<dbReference type="EMBL" id="MN740154">
    <property type="protein sequence ID" value="QHT90485.1"/>
    <property type="molecule type" value="Genomic_DNA"/>
</dbReference>
<name>A0A6C0IDG8_9ZZZZ</name>
<feature type="transmembrane region" description="Helical" evidence="1">
    <location>
        <begin position="137"/>
        <end position="158"/>
    </location>
</feature>
<accession>A0A6C0IDG8</accession>
<keyword evidence="1" id="KW-0812">Transmembrane</keyword>
<evidence type="ECO:0000313" key="2">
    <source>
        <dbReference type="EMBL" id="QHT90485.1"/>
    </source>
</evidence>
<sequence length="283" mass="30986">MSSITTNTATTNPATTNPVVTIAPAQTSYVDVAGLMSILQNYLVNSPLVKNTNGDQIDTSIELSNINHNLNQISTAMSSNTSGNVLAQQSGVDSIVNNEMNRLNNKKQTIDSALSTQQRMMQMNDSYTKRQKEYTKMLVVVVVGIVVMIFMSYISVAFPEWSALATIVDILIIVSVFIFCFWTYYYLISRDTIYYDQLNIQQIPFPATNNGATGLVASSSHAMNAMDSSGTCVGPSCCSIADNTIWDSSHNVCVKESFAGKYTTVKKETLPYGPSEIGDYSPY</sequence>
<keyword evidence="1" id="KW-1133">Transmembrane helix</keyword>
<proteinExistence type="predicted"/>
<organism evidence="2">
    <name type="scientific">viral metagenome</name>
    <dbReference type="NCBI Taxonomy" id="1070528"/>
    <lineage>
        <taxon>unclassified sequences</taxon>
        <taxon>metagenomes</taxon>
        <taxon>organismal metagenomes</taxon>
    </lineage>
</organism>